<dbReference type="EMBL" id="CP019893">
    <property type="protein sequence ID" value="ARS90886.1"/>
    <property type="molecule type" value="Genomic_DNA"/>
</dbReference>
<proteinExistence type="predicted"/>
<dbReference type="Pfam" id="PF24398">
    <property type="entry name" value="DUF7542"/>
    <property type="match status" value="1"/>
</dbReference>
<protein>
    <submittedName>
        <fullName evidence="1">Uncharacterized protein</fullName>
    </submittedName>
</protein>
<dbReference type="KEGG" id="naj:B1756_14890"/>
<sequence length="85" mass="9070">MAGNGENVVIECRGCAYRESFSRLGRARVALADHESETGHVVDWEIERVAAGVERAGEDAGVCGIPGCENPGSPLLDWPERDGES</sequence>
<keyword evidence="2" id="KW-1185">Reference proteome</keyword>
<dbReference type="OrthoDB" id="200060at2157"/>
<dbReference type="RefSeq" id="WP_086889250.1">
    <property type="nucleotide sequence ID" value="NZ_CP019893.1"/>
</dbReference>
<dbReference type="AlphaFoldDB" id="A0A2Z2HUC7"/>
<dbReference type="GeneID" id="32895385"/>
<gene>
    <name evidence="1" type="ORF">B1756_14890</name>
</gene>
<organism evidence="1 2">
    <name type="scientific">Natrarchaeobaculum aegyptiacum</name>
    <dbReference type="NCBI Taxonomy" id="745377"/>
    <lineage>
        <taxon>Archaea</taxon>
        <taxon>Methanobacteriati</taxon>
        <taxon>Methanobacteriota</taxon>
        <taxon>Stenosarchaea group</taxon>
        <taxon>Halobacteria</taxon>
        <taxon>Halobacteriales</taxon>
        <taxon>Natrialbaceae</taxon>
        <taxon>Natrarchaeobaculum</taxon>
    </lineage>
</organism>
<evidence type="ECO:0000313" key="1">
    <source>
        <dbReference type="EMBL" id="ARS90886.1"/>
    </source>
</evidence>
<name>A0A2Z2HUC7_9EURY</name>
<dbReference type="InterPro" id="IPR055964">
    <property type="entry name" value="DUF7542"/>
</dbReference>
<dbReference type="Proteomes" id="UP000250088">
    <property type="component" value="Chromosome"/>
</dbReference>
<accession>A0A2Z2HUC7</accession>
<reference evidence="2" key="1">
    <citation type="submission" date="2017-02" db="EMBL/GenBank/DDBJ databases">
        <title>Natronthermophilus aegyptiacus gen. nov.,sp. nov., an aerobic, extremely halophilic alkalithermophilic archaeon isolated from the athalassohaline Wadi An Natrun, Egypt.</title>
        <authorList>
            <person name="Zhao B."/>
        </authorList>
    </citation>
    <scope>NUCLEOTIDE SEQUENCE [LARGE SCALE GENOMIC DNA]</scope>
    <source>
        <strain evidence="2">JW/NM-HA 15</strain>
    </source>
</reference>
<evidence type="ECO:0000313" key="2">
    <source>
        <dbReference type="Proteomes" id="UP000250088"/>
    </source>
</evidence>